<evidence type="ECO:0000313" key="7">
    <source>
        <dbReference type="EMBL" id="CAH0391738.1"/>
    </source>
</evidence>
<evidence type="ECO:0000256" key="2">
    <source>
        <dbReference type="ARBA" id="ARBA00023015"/>
    </source>
</evidence>
<dbReference type="PANTHER" id="PTHR20937:SF3">
    <property type="entry name" value="IP14615P"/>
    <property type="match status" value="1"/>
</dbReference>
<dbReference type="GO" id="GO:0001707">
    <property type="term" value="P:mesoderm formation"/>
    <property type="evidence" value="ECO:0007669"/>
    <property type="project" value="TreeGrafter"/>
</dbReference>
<dbReference type="InterPro" id="IPR011598">
    <property type="entry name" value="bHLH_dom"/>
</dbReference>
<evidence type="ECO:0000313" key="8">
    <source>
        <dbReference type="Proteomes" id="UP001152759"/>
    </source>
</evidence>
<dbReference type="GO" id="GO:0046983">
    <property type="term" value="F:protein dimerization activity"/>
    <property type="evidence" value="ECO:0007669"/>
    <property type="project" value="InterPro"/>
</dbReference>
<dbReference type="InterPro" id="IPR036638">
    <property type="entry name" value="HLH_DNA-bd_sf"/>
</dbReference>
<dbReference type="GO" id="GO:0000981">
    <property type="term" value="F:DNA-binding transcription factor activity, RNA polymerase II-specific"/>
    <property type="evidence" value="ECO:0007669"/>
    <property type="project" value="TreeGrafter"/>
</dbReference>
<proteinExistence type="predicted"/>
<organism evidence="7 8">
    <name type="scientific">Bemisia tabaci</name>
    <name type="common">Sweetpotato whitefly</name>
    <name type="synonym">Aleurodes tabaci</name>
    <dbReference type="NCBI Taxonomy" id="7038"/>
    <lineage>
        <taxon>Eukaryota</taxon>
        <taxon>Metazoa</taxon>
        <taxon>Ecdysozoa</taxon>
        <taxon>Arthropoda</taxon>
        <taxon>Hexapoda</taxon>
        <taxon>Insecta</taxon>
        <taxon>Pterygota</taxon>
        <taxon>Neoptera</taxon>
        <taxon>Paraneoptera</taxon>
        <taxon>Hemiptera</taxon>
        <taxon>Sternorrhyncha</taxon>
        <taxon>Aleyrodoidea</taxon>
        <taxon>Aleyrodidae</taxon>
        <taxon>Aleyrodinae</taxon>
        <taxon>Bemisia</taxon>
    </lineage>
</organism>
<dbReference type="AlphaFoldDB" id="A0A9P0ACX5"/>
<gene>
    <name evidence="7" type="ORF">BEMITA_LOCUS10329</name>
</gene>
<name>A0A9P0ACX5_BEMTA</name>
<evidence type="ECO:0000256" key="4">
    <source>
        <dbReference type="ARBA" id="ARBA00023163"/>
    </source>
</evidence>
<keyword evidence="3" id="KW-0238">DNA-binding</keyword>
<keyword evidence="1" id="KW-0217">Developmental protein</keyword>
<dbReference type="FunFam" id="4.10.280.10:FF:000090">
    <property type="entry name" value="Salivary gland-expressed bHLH"/>
    <property type="match status" value="1"/>
</dbReference>
<evidence type="ECO:0000256" key="1">
    <source>
        <dbReference type="ARBA" id="ARBA00022473"/>
    </source>
</evidence>
<feature type="domain" description="BHLH" evidence="6">
    <location>
        <begin position="82"/>
        <end position="135"/>
    </location>
</feature>
<reference evidence="7" key="1">
    <citation type="submission" date="2021-12" db="EMBL/GenBank/DDBJ databases">
        <authorList>
            <person name="King R."/>
        </authorList>
    </citation>
    <scope>NUCLEOTIDE SEQUENCE</scope>
</reference>
<dbReference type="PROSITE" id="PS50888">
    <property type="entry name" value="BHLH"/>
    <property type="match status" value="1"/>
</dbReference>
<dbReference type="EMBL" id="OU963867">
    <property type="protein sequence ID" value="CAH0391738.1"/>
    <property type="molecule type" value="Genomic_DNA"/>
</dbReference>
<accession>A0A9P0ACX5</accession>
<dbReference type="KEGG" id="btab:109043641"/>
<dbReference type="PANTHER" id="PTHR20937">
    <property type="entry name" value="IP14615P"/>
    <property type="match status" value="1"/>
</dbReference>
<dbReference type="OrthoDB" id="9946827at2759"/>
<keyword evidence="8" id="KW-1185">Reference proteome</keyword>
<dbReference type="SMART" id="SM00353">
    <property type="entry name" value="HLH"/>
    <property type="match status" value="1"/>
</dbReference>
<dbReference type="InterPro" id="IPR040259">
    <property type="entry name" value="Mesogenin/MesP"/>
</dbReference>
<dbReference type="GO" id="GO:0005634">
    <property type="term" value="C:nucleus"/>
    <property type="evidence" value="ECO:0007669"/>
    <property type="project" value="TreeGrafter"/>
</dbReference>
<evidence type="ECO:0000256" key="3">
    <source>
        <dbReference type="ARBA" id="ARBA00023125"/>
    </source>
</evidence>
<dbReference type="CDD" id="cd11390">
    <property type="entry name" value="bHLH_TS"/>
    <property type="match status" value="1"/>
</dbReference>
<keyword evidence="2" id="KW-0805">Transcription regulation</keyword>
<dbReference type="Pfam" id="PF00010">
    <property type="entry name" value="HLH"/>
    <property type="match status" value="1"/>
</dbReference>
<keyword evidence="4" id="KW-0804">Transcription</keyword>
<protein>
    <recommendedName>
        <fullName evidence="6">BHLH domain-containing protein</fullName>
    </recommendedName>
</protein>
<dbReference type="GO" id="GO:0000978">
    <property type="term" value="F:RNA polymerase II cis-regulatory region sequence-specific DNA binding"/>
    <property type="evidence" value="ECO:0007669"/>
    <property type="project" value="TreeGrafter"/>
</dbReference>
<dbReference type="SUPFAM" id="SSF47459">
    <property type="entry name" value="HLH, helix-loop-helix DNA-binding domain"/>
    <property type="match status" value="1"/>
</dbReference>
<evidence type="ECO:0000259" key="6">
    <source>
        <dbReference type="PROSITE" id="PS50888"/>
    </source>
</evidence>
<keyword evidence="5" id="KW-0539">Nucleus</keyword>
<dbReference type="Proteomes" id="UP001152759">
    <property type="component" value="Chromosome 6"/>
</dbReference>
<dbReference type="Gene3D" id="4.10.280.10">
    <property type="entry name" value="Helix-loop-helix DNA-binding domain"/>
    <property type="match status" value="1"/>
</dbReference>
<evidence type="ECO:0000256" key="5">
    <source>
        <dbReference type="ARBA" id="ARBA00023242"/>
    </source>
</evidence>
<sequence length="169" mass="19492">MESITIQTDETSKLSVVETASKLYYAGAINCENEENSGQYLTVLQPVTYDSYSQNLVTSTIPEKITPHPLSVKPKLSDSERDYKKSACDRERTRMRDMNRAFDSLRDRLPQCKPAGKKLSKIESLRMAIQYIRHLQSLLEMESDYTPQYVPTIYSSSVTYQQSSIYYQF</sequence>